<proteinExistence type="predicted"/>
<organism evidence="2 3">
    <name type="scientific">Actinomadura latina</name>
    <dbReference type="NCBI Taxonomy" id="163603"/>
    <lineage>
        <taxon>Bacteria</taxon>
        <taxon>Bacillati</taxon>
        <taxon>Actinomycetota</taxon>
        <taxon>Actinomycetes</taxon>
        <taxon>Streptosporangiales</taxon>
        <taxon>Thermomonosporaceae</taxon>
        <taxon>Actinomadura</taxon>
    </lineage>
</organism>
<name>A0A846Z4L0_9ACTN</name>
<dbReference type="Proteomes" id="UP000579250">
    <property type="component" value="Unassembled WGS sequence"/>
</dbReference>
<feature type="domain" description="Helix-turn-helix" evidence="1">
    <location>
        <begin position="6"/>
        <end position="54"/>
    </location>
</feature>
<dbReference type="Pfam" id="PF12728">
    <property type="entry name" value="HTH_17"/>
    <property type="match status" value="1"/>
</dbReference>
<sequence length="67" mass="7971">MDDPELLSSAEVARIFRVARSTVLGWARRRLLPYTRTPSERLRFYRSDVMRLLEHEHYGADPPEREV</sequence>
<evidence type="ECO:0000313" key="3">
    <source>
        <dbReference type="Proteomes" id="UP000579250"/>
    </source>
</evidence>
<evidence type="ECO:0000313" key="2">
    <source>
        <dbReference type="EMBL" id="NKZ06172.1"/>
    </source>
</evidence>
<keyword evidence="3" id="KW-1185">Reference proteome</keyword>
<gene>
    <name evidence="2" type="ORF">HGB48_20830</name>
</gene>
<dbReference type="InterPro" id="IPR041657">
    <property type="entry name" value="HTH_17"/>
</dbReference>
<protein>
    <submittedName>
        <fullName evidence="2">Helix-turn-helix domain-containing protein</fullName>
    </submittedName>
</protein>
<reference evidence="2 3" key="1">
    <citation type="submission" date="2020-04" db="EMBL/GenBank/DDBJ databases">
        <title>MicrobeNet Type strains.</title>
        <authorList>
            <person name="Nicholson A.C."/>
        </authorList>
    </citation>
    <scope>NUCLEOTIDE SEQUENCE [LARGE SCALE GENOMIC DNA]</scope>
    <source>
        <strain evidence="2 3">ATCC BAA-277</strain>
    </source>
</reference>
<dbReference type="AlphaFoldDB" id="A0A846Z4L0"/>
<comment type="caution">
    <text evidence="2">The sequence shown here is derived from an EMBL/GenBank/DDBJ whole genome shotgun (WGS) entry which is preliminary data.</text>
</comment>
<dbReference type="RefSeq" id="WP_083946170.1">
    <property type="nucleotide sequence ID" value="NZ_JAAXPI010000031.1"/>
</dbReference>
<dbReference type="EMBL" id="JAAXPI010000031">
    <property type="protein sequence ID" value="NKZ06172.1"/>
    <property type="molecule type" value="Genomic_DNA"/>
</dbReference>
<dbReference type="Gene3D" id="1.10.1660.10">
    <property type="match status" value="1"/>
</dbReference>
<dbReference type="SUPFAM" id="SSF46955">
    <property type="entry name" value="Putative DNA-binding domain"/>
    <property type="match status" value="1"/>
</dbReference>
<accession>A0A846Z4L0</accession>
<dbReference type="InterPro" id="IPR009061">
    <property type="entry name" value="DNA-bd_dom_put_sf"/>
</dbReference>
<evidence type="ECO:0000259" key="1">
    <source>
        <dbReference type="Pfam" id="PF12728"/>
    </source>
</evidence>